<dbReference type="KEGG" id="loi:92358268"/>
<sequence length="585" mass="67296">MPNSVTPDAMSMASAMSTDTDMPSIHLGVEKAVYMMWNNQYDEALETLRAKKDKNPRYALEWANVSLVKTLMSSTNEDRENLLDLFKAADSLSTSTKYSDPMFSEDDEDDEDDEDEEEDKKRKQLKKEKKKNKKAFKARKRRAARGGEYFDQTWKLECDVIYADALLIRSIGQLMMNSYIKGGINLRKAWGCYYSLIQQVEQDTENRIPQELKMCIKYGTGTFYAFLALVPANLMKLLSIIGFISDRDLGEQYLTEVFESNTIRSPFAALVLCTLYLFLPTGLGNVEETLSRARRVLETMNARYPNNTYFNGYANFYFRKKGEVEPAVRSITLAAENAERAGLVPLLIKYLYADTLFMNQQWSEALEQYHRILDHLDKTKEKFAYTGQIVLSVAACHVMLNNEEEALIWFKKVESMYNPKSKNDSNSPRFANRVIANPRLLPLSGVYMLYINRDLAHMNKEQGMRVLAELKRVTQGKDLSGPEAENMYNLFAGVIEKGSENTDAALVYMKKIFDNEKKIPQDSMILPFAYYETAEMEYRRGNMEKAKELFEKGSKIKGDGNETLANRYNIAMKQLRRAMMDRDAR</sequence>
<evidence type="ECO:0000256" key="2">
    <source>
        <dbReference type="SAM" id="Phobius"/>
    </source>
</evidence>
<dbReference type="PANTHER" id="PTHR31859">
    <property type="entry name" value="TETRATRICOPEPTIDE REPEAT PROTEIN 39 FAMILY MEMBER"/>
    <property type="match status" value="1"/>
</dbReference>
<evidence type="ECO:0000256" key="1">
    <source>
        <dbReference type="SAM" id="MobiDB-lite"/>
    </source>
</evidence>
<dbReference type="InterPro" id="IPR019412">
    <property type="entry name" value="IML2/TPR_39"/>
</dbReference>
<feature type="transmembrane region" description="Helical" evidence="2">
    <location>
        <begin position="223"/>
        <end position="245"/>
    </location>
</feature>
<reference evidence="4" key="2">
    <citation type="journal article" date="2021" name="Sci. Data">
        <title>Chromosome-scale genome sequencing, assembly and annotation of six genomes from subfamily Leishmaniinae.</title>
        <authorList>
            <person name="Almutairi H."/>
            <person name="Urbaniak M.D."/>
            <person name="Bates M.D."/>
            <person name="Jariyapan N."/>
            <person name="Kwakye-Nuako G."/>
            <person name="Thomaz Soccol V."/>
            <person name="Al-Salem W.S."/>
            <person name="Dillon R.J."/>
            <person name="Bates P.A."/>
            <person name="Gatherer D."/>
        </authorList>
    </citation>
    <scope>NUCLEOTIDE SEQUENCE [LARGE SCALE GENOMIC DNA]</scope>
</reference>
<keyword evidence="4" id="KW-1185">Reference proteome</keyword>
<dbReference type="GeneID" id="92358268"/>
<feature type="region of interest" description="Disordered" evidence="1">
    <location>
        <begin position="95"/>
        <end position="139"/>
    </location>
</feature>
<feature type="transmembrane region" description="Helical" evidence="2">
    <location>
        <begin position="265"/>
        <end position="286"/>
    </location>
</feature>
<dbReference type="SMR" id="A0A836H9S9"/>
<feature type="compositionally biased region" description="Acidic residues" evidence="1">
    <location>
        <begin position="103"/>
        <end position="118"/>
    </location>
</feature>
<keyword evidence="2" id="KW-0472">Membrane</keyword>
<proteinExistence type="predicted"/>
<name>A0A836H9S9_9TRYP</name>
<dbReference type="Proteomes" id="UP000674143">
    <property type="component" value="Unassembled WGS sequence"/>
</dbReference>
<dbReference type="Pfam" id="PF10300">
    <property type="entry name" value="Iml2-TPR_39"/>
    <property type="match status" value="1"/>
</dbReference>
<organism evidence="3 4">
    <name type="scientific">Leishmania orientalis</name>
    <dbReference type="NCBI Taxonomy" id="2249476"/>
    <lineage>
        <taxon>Eukaryota</taxon>
        <taxon>Discoba</taxon>
        <taxon>Euglenozoa</taxon>
        <taxon>Kinetoplastea</taxon>
        <taxon>Metakinetoplastina</taxon>
        <taxon>Trypanosomatida</taxon>
        <taxon>Trypanosomatidae</taxon>
        <taxon>Leishmaniinae</taxon>
        <taxon>Leishmania</taxon>
    </lineage>
</organism>
<accession>A0A836H9S9</accession>
<dbReference type="RefSeq" id="XP_067061371.1">
    <property type="nucleotide sequence ID" value="XM_067204334.1"/>
</dbReference>
<keyword evidence="2" id="KW-0812">Transmembrane</keyword>
<feature type="compositionally biased region" description="Basic residues" evidence="1">
    <location>
        <begin position="122"/>
        <end position="139"/>
    </location>
</feature>
<dbReference type="AlphaFoldDB" id="A0A836H9S9"/>
<evidence type="ECO:0000313" key="4">
    <source>
        <dbReference type="Proteomes" id="UP000674143"/>
    </source>
</evidence>
<evidence type="ECO:0000313" key="3">
    <source>
        <dbReference type="EMBL" id="KAG5472975.1"/>
    </source>
</evidence>
<dbReference type="EMBL" id="JAFHLR010000030">
    <property type="protein sequence ID" value="KAG5472975.1"/>
    <property type="molecule type" value="Genomic_DNA"/>
</dbReference>
<keyword evidence="2" id="KW-1133">Transmembrane helix</keyword>
<dbReference type="SUPFAM" id="SSF48452">
    <property type="entry name" value="TPR-like"/>
    <property type="match status" value="1"/>
</dbReference>
<dbReference type="InterPro" id="IPR011990">
    <property type="entry name" value="TPR-like_helical_dom_sf"/>
</dbReference>
<gene>
    <name evidence="3" type="ORF">LSCM4_02301</name>
</gene>
<dbReference type="PANTHER" id="PTHR31859:SF19">
    <property type="entry name" value="TETRATRICOPEPTIDE REPEAT DOMAIN 39B"/>
    <property type="match status" value="1"/>
</dbReference>
<dbReference type="Gene3D" id="1.25.40.10">
    <property type="entry name" value="Tetratricopeptide repeat domain"/>
    <property type="match status" value="1"/>
</dbReference>
<reference evidence="4" key="1">
    <citation type="journal article" date="2021" name="Microbiol. Resour. Announc.">
        <title>LGAAP: Leishmaniinae Genome Assembly and Annotation Pipeline.</title>
        <authorList>
            <person name="Almutairi H."/>
            <person name="Urbaniak M.D."/>
            <person name="Bates M.D."/>
            <person name="Jariyapan N."/>
            <person name="Kwakye-Nuako G."/>
            <person name="Thomaz-Soccol V."/>
            <person name="Al-Salem W.S."/>
            <person name="Dillon R.J."/>
            <person name="Bates P.A."/>
            <person name="Gatherer D."/>
        </authorList>
    </citation>
    <scope>NUCLEOTIDE SEQUENCE [LARGE SCALE GENOMIC DNA]</scope>
</reference>
<comment type="caution">
    <text evidence="3">The sequence shown here is derived from an EMBL/GenBank/DDBJ whole genome shotgun (WGS) entry which is preliminary data.</text>
</comment>
<protein>
    <submittedName>
        <fullName evidence="3">Uncharacterized protein</fullName>
    </submittedName>
</protein>